<dbReference type="eggNOG" id="COG0633">
    <property type="taxonomic scope" value="Bacteria"/>
</dbReference>
<dbReference type="GO" id="GO:0046872">
    <property type="term" value="F:metal ion binding"/>
    <property type="evidence" value="ECO:0007669"/>
    <property type="project" value="UniProtKB-KW"/>
</dbReference>
<dbReference type="InterPro" id="IPR012675">
    <property type="entry name" value="Beta-grasp_dom_sf"/>
</dbReference>
<sequence>MPEILFLPENKKVTVKEGVSILDAATKNGIHLEHNCGGVCACATCHVIVTEGFGNLSPMEEDEEDQIEEAEGLTLKSRLACQAKVLGDLVVTIPFCSKGGHEH</sequence>
<organism evidence="8 9">
    <name type="scientific">Leptospirillum ferrooxidans (strain C2-3)</name>
    <dbReference type="NCBI Taxonomy" id="1162668"/>
    <lineage>
        <taxon>Bacteria</taxon>
        <taxon>Pseudomonadati</taxon>
        <taxon>Nitrospirota</taxon>
        <taxon>Nitrospiria</taxon>
        <taxon>Nitrospirales</taxon>
        <taxon>Nitrospiraceae</taxon>
        <taxon>Leptospirillum</taxon>
    </lineage>
</organism>
<evidence type="ECO:0000256" key="4">
    <source>
        <dbReference type="ARBA" id="ARBA00023004"/>
    </source>
</evidence>
<dbReference type="GO" id="GO:0051537">
    <property type="term" value="F:2 iron, 2 sulfur cluster binding"/>
    <property type="evidence" value="ECO:0007669"/>
    <property type="project" value="UniProtKB-KW"/>
</dbReference>
<comment type="cofactor">
    <cofactor evidence="6">
        <name>[2Fe-2S] cluster</name>
        <dbReference type="ChEBI" id="CHEBI:190135"/>
    </cofactor>
</comment>
<dbReference type="Gene3D" id="3.10.20.30">
    <property type="match status" value="1"/>
</dbReference>
<dbReference type="PROSITE" id="PS51085">
    <property type="entry name" value="2FE2S_FER_2"/>
    <property type="match status" value="1"/>
</dbReference>
<evidence type="ECO:0000313" key="9">
    <source>
        <dbReference type="Proteomes" id="UP000007382"/>
    </source>
</evidence>
<keyword evidence="2" id="KW-0001">2Fe-2S</keyword>
<reference evidence="8 9" key="1">
    <citation type="journal article" date="2012" name="J. Bacteriol.">
        <title>Complete Genome Sequence of Leptospirillum ferrooxidans Strain C2-3, Isolated from a Fresh Volcanic Ash Deposit on the Island of Miyake, Japan.</title>
        <authorList>
            <person name="Fujimura R."/>
            <person name="Sato Y."/>
            <person name="Nishizawa T."/>
            <person name="Oshima K."/>
            <person name="Kim S.-W."/>
            <person name="Hattori M."/>
            <person name="Kamijo T."/>
            <person name="Ohta H."/>
        </authorList>
    </citation>
    <scope>NUCLEOTIDE SEQUENCE [LARGE SCALE GENOMIC DNA]</scope>
    <source>
        <strain evidence="8 9">C2-3</strain>
    </source>
</reference>
<keyword evidence="5" id="KW-0411">Iron-sulfur</keyword>
<evidence type="ECO:0000256" key="2">
    <source>
        <dbReference type="ARBA" id="ARBA00022714"/>
    </source>
</evidence>
<dbReference type="InterPro" id="IPR001041">
    <property type="entry name" value="2Fe-2S_ferredoxin-type"/>
</dbReference>
<name>I0IQI1_LEPFC</name>
<dbReference type="GO" id="GO:0140647">
    <property type="term" value="P:P450-containing electron transport chain"/>
    <property type="evidence" value="ECO:0007669"/>
    <property type="project" value="InterPro"/>
</dbReference>
<evidence type="ECO:0000256" key="5">
    <source>
        <dbReference type="ARBA" id="ARBA00023014"/>
    </source>
</evidence>
<dbReference type="PATRIC" id="fig|1162668.3.peg.2206"/>
<dbReference type="SUPFAM" id="SSF54292">
    <property type="entry name" value="2Fe-2S ferredoxin-like"/>
    <property type="match status" value="1"/>
</dbReference>
<evidence type="ECO:0000256" key="6">
    <source>
        <dbReference type="ARBA" id="ARBA00034078"/>
    </source>
</evidence>
<dbReference type="STRING" id="1162668.LFE_1852"/>
<feature type="domain" description="2Fe-2S ferredoxin-type" evidence="7">
    <location>
        <begin position="2"/>
        <end position="97"/>
    </location>
</feature>
<dbReference type="PANTHER" id="PTHR23426:SF65">
    <property type="entry name" value="FERREDOXIN-2, MITOCHONDRIAL"/>
    <property type="match status" value="1"/>
</dbReference>
<keyword evidence="9" id="KW-1185">Reference proteome</keyword>
<gene>
    <name evidence="8" type="ordered locus">LFE_1852</name>
</gene>
<dbReference type="Proteomes" id="UP000007382">
    <property type="component" value="Chromosome"/>
</dbReference>
<dbReference type="InterPro" id="IPR001055">
    <property type="entry name" value="Adrenodoxin-like"/>
</dbReference>
<dbReference type="EMBL" id="AP012342">
    <property type="protein sequence ID" value="BAM07530.1"/>
    <property type="molecule type" value="Genomic_DNA"/>
</dbReference>
<evidence type="ECO:0000259" key="7">
    <source>
        <dbReference type="PROSITE" id="PS51085"/>
    </source>
</evidence>
<dbReference type="GO" id="GO:0009055">
    <property type="term" value="F:electron transfer activity"/>
    <property type="evidence" value="ECO:0007669"/>
    <property type="project" value="TreeGrafter"/>
</dbReference>
<dbReference type="InterPro" id="IPR036010">
    <property type="entry name" value="2Fe-2S_ferredoxin-like_sf"/>
</dbReference>
<dbReference type="CDD" id="cd00207">
    <property type="entry name" value="fer2"/>
    <property type="match status" value="1"/>
</dbReference>
<accession>I0IQI1</accession>
<evidence type="ECO:0000256" key="1">
    <source>
        <dbReference type="ARBA" id="ARBA00010914"/>
    </source>
</evidence>
<keyword evidence="3" id="KW-0479">Metal-binding</keyword>
<dbReference type="HOGENOM" id="CLU_082632_5_2_0"/>
<dbReference type="AlphaFoldDB" id="I0IQI1"/>
<reference evidence="9" key="2">
    <citation type="submission" date="2012-03" db="EMBL/GenBank/DDBJ databases">
        <title>The complete genome sequence of the pioneer microbe on fresh volcanic deposit, Leptospirillum ferrooxidans strain C2-3.</title>
        <authorList>
            <person name="Fujimura R."/>
            <person name="Sato Y."/>
            <person name="Nishizawa T."/>
            <person name="Nanba K."/>
            <person name="Oshima K."/>
            <person name="Hattori M."/>
            <person name="Kamijo T."/>
            <person name="Ohta H."/>
        </authorList>
    </citation>
    <scope>NUCLEOTIDE SEQUENCE [LARGE SCALE GENOMIC DNA]</scope>
    <source>
        <strain evidence="9">C2-3</strain>
    </source>
</reference>
<evidence type="ECO:0000256" key="3">
    <source>
        <dbReference type="ARBA" id="ARBA00022723"/>
    </source>
</evidence>
<dbReference type="PANTHER" id="PTHR23426">
    <property type="entry name" value="FERREDOXIN/ADRENODOXIN"/>
    <property type="match status" value="1"/>
</dbReference>
<dbReference type="OrthoDB" id="9810588at2"/>
<comment type="similarity">
    <text evidence="1">Belongs to the adrenodoxin/putidaredoxin family.</text>
</comment>
<protein>
    <submittedName>
        <fullName evidence="8">Ferredoxin</fullName>
    </submittedName>
</protein>
<dbReference type="RefSeq" id="WP_014450014.1">
    <property type="nucleotide sequence ID" value="NC_017094.1"/>
</dbReference>
<dbReference type="KEGG" id="lfc:LFE_1852"/>
<dbReference type="Pfam" id="PF00111">
    <property type="entry name" value="Fer2"/>
    <property type="match status" value="1"/>
</dbReference>
<evidence type="ECO:0000313" key="8">
    <source>
        <dbReference type="EMBL" id="BAM07530.1"/>
    </source>
</evidence>
<keyword evidence="4" id="KW-0408">Iron</keyword>
<dbReference type="PRINTS" id="PR00355">
    <property type="entry name" value="ADRENODOXIN"/>
</dbReference>
<proteinExistence type="inferred from homology"/>